<evidence type="ECO:0000256" key="1">
    <source>
        <dbReference type="ARBA" id="ARBA00022741"/>
    </source>
</evidence>
<evidence type="ECO:0000313" key="5">
    <source>
        <dbReference type="Proteomes" id="UP000039865"/>
    </source>
</evidence>
<evidence type="ECO:0000256" key="2">
    <source>
        <dbReference type="ARBA" id="ARBA00023134"/>
    </source>
</evidence>
<dbReference type="OrthoDB" id="9989112at2759"/>
<dbReference type="InterPro" id="IPR005225">
    <property type="entry name" value="Small_GTP-bd"/>
</dbReference>
<feature type="compositionally biased region" description="Low complexity" evidence="3">
    <location>
        <begin position="194"/>
        <end position="208"/>
    </location>
</feature>
<dbReference type="PROSITE" id="PS51420">
    <property type="entry name" value="RHO"/>
    <property type="match status" value="1"/>
</dbReference>
<organism evidence="4 5">
    <name type="scientific">Stylonychia lemnae</name>
    <name type="common">Ciliate</name>
    <dbReference type="NCBI Taxonomy" id="5949"/>
    <lineage>
        <taxon>Eukaryota</taxon>
        <taxon>Sar</taxon>
        <taxon>Alveolata</taxon>
        <taxon>Ciliophora</taxon>
        <taxon>Intramacronucleata</taxon>
        <taxon>Spirotrichea</taxon>
        <taxon>Stichotrichia</taxon>
        <taxon>Sporadotrichida</taxon>
        <taxon>Oxytrichidae</taxon>
        <taxon>Stylonychinae</taxon>
        <taxon>Stylonychia</taxon>
    </lineage>
</organism>
<reference evidence="4 5" key="1">
    <citation type="submission" date="2014-06" db="EMBL/GenBank/DDBJ databases">
        <authorList>
            <person name="Swart Estienne"/>
        </authorList>
    </citation>
    <scope>NUCLEOTIDE SEQUENCE [LARGE SCALE GENOMIC DNA]</scope>
    <source>
        <strain evidence="4 5">130c</strain>
    </source>
</reference>
<accession>A0A078BAV9</accession>
<feature type="region of interest" description="Disordered" evidence="3">
    <location>
        <begin position="174"/>
        <end position="229"/>
    </location>
</feature>
<keyword evidence="2" id="KW-0342">GTP-binding</keyword>
<gene>
    <name evidence="4" type="primary">Contig9313.g472</name>
    <name evidence="4" type="ORF">STYLEM_19515</name>
</gene>
<dbReference type="OMA" id="NCFFRET"/>
<keyword evidence="5" id="KW-1185">Reference proteome</keyword>
<dbReference type="Gene3D" id="3.40.50.300">
    <property type="entry name" value="P-loop containing nucleotide triphosphate hydrolases"/>
    <property type="match status" value="1"/>
</dbReference>
<dbReference type="CDD" id="cd01861">
    <property type="entry name" value="Rab6"/>
    <property type="match status" value="1"/>
</dbReference>
<dbReference type="InterPro" id="IPR001806">
    <property type="entry name" value="Small_GTPase"/>
</dbReference>
<sequence>MTDSAGGDTMHMKYKIVFLGDQSVGKTSLILRFTQDTFDGNYQATIGIDFLSKTMYVDDKMVRLQLWDTAGQERFRSLIPSYIKDSSVAVVVYDITSKQSFNNVTKWIDDAKTIRGNDLLIILVGNKIDIAEKRQVGTEEGQALAKELDVMFIETSAKAGINIRQLFQNLAQSLPGMESTGGKKGGDADHANDRQPQSQNQNQVQKFQLNKDKTDDGTGKTEGKVNKCC</sequence>
<dbReference type="Pfam" id="PF00071">
    <property type="entry name" value="Ras"/>
    <property type="match status" value="1"/>
</dbReference>
<evidence type="ECO:0000313" key="4">
    <source>
        <dbReference type="EMBL" id="CDW90372.1"/>
    </source>
</evidence>
<proteinExistence type="predicted"/>
<keyword evidence="1" id="KW-0547">Nucleotide-binding</keyword>
<feature type="compositionally biased region" description="Basic and acidic residues" evidence="3">
    <location>
        <begin position="209"/>
        <end position="229"/>
    </location>
</feature>
<dbReference type="PROSITE" id="PS51421">
    <property type="entry name" value="RAS"/>
    <property type="match status" value="1"/>
</dbReference>
<dbReference type="PANTHER" id="PTHR47977">
    <property type="entry name" value="RAS-RELATED PROTEIN RAB"/>
    <property type="match status" value="1"/>
</dbReference>
<dbReference type="NCBIfam" id="TIGR00231">
    <property type="entry name" value="small_GTP"/>
    <property type="match status" value="1"/>
</dbReference>
<dbReference type="SMART" id="SM00173">
    <property type="entry name" value="RAS"/>
    <property type="match status" value="1"/>
</dbReference>
<dbReference type="InParanoid" id="A0A078BAV9"/>
<feature type="compositionally biased region" description="Basic and acidic residues" evidence="3">
    <location>
        <begin position="184"/>
        <end position="193"/>
    </location>
</feature>
<protein>
    <submittedName>
        <fullName evidence="4">Uncharacterized protein</fullName>
    </submittedName>
</protein>
<dbReference type="SMART" id="SM00174">
    <property type="entry name" value="RHO"/>
    <property type="match status" value="1"/>
</dbReference>
<evidence type="ECO:0000256" key="3">
    <source>
        <dbReference type="SAM" id="MobiDB-lite"/>
    </source>
</evidence>
<dbReference type="GO" id="GO:0003924">
    <property type="term" value="F:GTPase activity"/>
    <property type="evidence" value="ECO:0007669"/>
    <property type="project" value="InterPro"/>
</dbReference>
<dbReference type="SMART" id="SM00176">
    <property type="entry name" value="RAN"/>
    <property type="match status" value="1"/>
</dbReference>
<dbReference type="FunFam" id="3.40.50.300:FF:000823">
    <property type="entry name" value="Small GTPase RAB, putative"/>
    <property type="match status" value="1"/>
</dbReference>
<dbReference type="AlphaFoldDB" id="A0A078BAV9"/>
<dbReference type="PRINTS" id="PR00449">
    <property type="entry name" value="RASTRNSFRMNG"/>
</dbReference>
<name>A0A078BAV9_STYLE</name>
<dbReference type="Proteomes" id="UP000039865">
    <property type="component" value="Unassembled WGS sequence"/>
</dbReference>
<dbReference type="SUPFAM" id="SSF52540">
    <property type="entry name" value="P-loop containing nucleoside triphosphate hydrolases"/>
    <property type="match status" value="1"/>
</dbReference>
<dbReference type="InterPro" id="IPR050227">
    <property type="entry name" value="Rab"/>
</dbReference>
<dbReference type="PROSITE" id="PS51419">
    <property type="entry name" value="RAB"/>
    <property type="match status" value="1"/>
</dbReference>
<dbReference type="FunCoup" id="A0A078BAV9">
    <property type="interactions" value="49"/>
</dbReference>
<dbReference type="EMBL" id="CCKQ01018411">
    <property type="protein sequence ID" value="CDW90372.1"/>
    <property type="molecule type" value="Genomic_DNA"/>
</dbReference>
<dbReference type="GO" id="GO:0005525">
    <property type="term" value="F:GTP binding"/>
    <property type="evidence" value="ECO:0007669"/>
    <property type="project" value="UniProtKB-KW"/>
</dbReference>
<dbReference type="InterPro" id="IPR027417">
    <property type="entry name" value="P-loop_NTPase"/>
</dbReference>
<dbReference type="SMART" id="SM00175">
    <property type="entry name" value="RAB"/>
    <property type="match status" value="1"/>
</dbReference>